<keyword evidence="10" id="KW-1185">Reference proteome</keyword>
<evidence type="ECO:0000313" key="10">
    <source>
        <dbReference type="Proteomes" id="UP000000437"/>
    </source>
</evidence>
<keyword evidence="4 8" id="KW-1133">Transmembrane helix</keyword>
<protein>
    <submittedName>
        <fullName evidence="11">Kinectin isoform X5</fullName>
    </submittedName>
</protein>
<keyword evidence="3" id="KW-0256">Endoplasmic reticulum</keyword>
<evidence type="ECO:0007829" key="13">
    <source>
        <dbReference type="PeptideAtlas" id="A0A8M2B5C3"/>
    </source>
</evidence>
<feature type="compositionally biased region" description="Basic and acidic residues" evidence="7">
    <location>
        <begin position="322"/>
        <end position="332"/>
    </location>
</feature>
<evidence type="ECO:0000256" key="6">
    <source>
        <dbReference type="SAM" id="Coils"/>
    </source>
</evidence>
<dbReference type="CTD" id="3895"/>
<dbReference type="ZFIN" id="ZDB-GENE-030408-4">
    <property type="gene designation" value="ktn1"/>
</dbReference>
<sequence length="1205" mass="135770">MALDMADSQYLLILAPTLVIALMFLFFWLFMKETSYDEVLARQKRDMKLPPAKPDVRKKNEKKKNKKKESSGGGTGGGGGGGESEEDLRDFDTSDATSPTSNDEDSEALPVSPPAAPVQAEPPSGIRERKKKEKKPKSSPTAAPAVVPVVVPITRTTPTTTPALEEPEVNGSKSAVRKEQPILLTKQSSPPKPKASPPAPSETTSKKKAKKQKSEAEEHAPEVKPDPSPPVVKKEEPVITEVKTQDGAAPVSTAAPPTASSSSGRRKKKQKVEAAVTVDEAHVQSSALVIQIGSAAPTNHQNNQNNDTPPPVPAPAKHGKKQKSETNKENSEVKLKELLASIGGLVLSDSDVVSLVSLLREKSPNALDNWYKSTAKFEPTPQQLAEKDRLLNTLQEEASIAKGKVKQLSQELQAEKQKTGRVESVLHEHRVARDKDIMQAKAQSYQEMQIKFQQIREQLDGQIARLQQENGILRDAVERCSTTNQMETKQSSELNKLRSEYNSLMKELAETKNKLQQEELQRKGLEVNYKQNVSQLEDAKHRWEDLQNYLHSVNAEREKIQSELQNQIMVAESEMASKNKEIQSLHSSLKDTLMFKDQEQQKVLQLEQQVRQLLEASQRSMQPDDQLQEKVQDLLNENKTLKVQIDNLQTQLNTQATTVSHFEELQKLLAEKELQRKSLEDSLNAERSSGASRETNMQAMHNENHTLKAELQNLQAQISEKVVSVDQLQQSLQKRDEKTRTVENLLETSLIQVANKEDELKVVRNECEGLKQQLEAVQKQTTEQTVSEKALEELQLKIQEKDEQIKSVEGSLQLAVNKESERKKVVEDLQQQVEVLTAELAHLKTQESNSDLSAKLQELHAQLTAKDQDVERLQRELEKEMQPKQQTVSAAPSQELLTALAEKDKRLSDVQEELLELRESVELHRKKNNEHQTVLESVEAECRALLHRLLPHIPLPSDQNHQQWVQKFEASVRESSSGEASSGDAQALAEKLKEAEEAQKVLQKDCETYKKVLAETEGILQRLQSSVEHEETRWREKLDLSQAELKEMTQRAIALDQEVDRLTSDADVESLRRDKQQLESELERAERESATYVSEVRELKTQLTETLCKLETEESERQKVAGDLYKAQQSLELIQEEIVKQAGQADLIETSGLTQMEEIDRKEKMTAGLNQTVQELQELLQSVNRQLTKGHERDDGDKLYSNYKL</sequence>
<accession>A0A8M2B5C3</accession>
<keyword evidence="2 8" id="KW-0812">Transmembrane</keyword>
<feature type="domain" description="Ribosome receptor lysine/proline rich" evidence="9">
    <location>
        <begin position="31"/>
        <end position="181"/>
    </location>
</feature>
<evidence type="ECO:0000313" key="11">
    <source>
        <dbReference type="RefSeq" id="XP_005158944.1"/>
    </source>
</evidence>
<feature type="compositionally biased region" description="Gly residues" evidence="7">
    <location>
        <begin position="71"/>
        <end position="82"/>
    </location>
</feature>
<feature type="transmembrane region" description="Helical" evidence="8">
    <location>
        <begin position="12"/>
        <end position="31"/>
    </location>
</feature>
<evidence type="ECO:0000256" key="7">
    <source>
        <dbReference type="SAM" id="MobiDB-lite"/>
    </source>
</evidence>
<evidence type="ECO:0000256" key="1">
    <source>
        <dbReference type="ARBA" id="ARBA00004389"/>
    </source>
</evidence>
<evidence type="ECO:0000313" key="12">
    <source>
        <dbReference type="ZFIN" id="ZDB-GENE-030408-4"/>
    </source>
</evidence>
<organism evidence="10 11">
    <name type="scientific">Danio rerio</name>
    <name type="common">Zebrafish</name>
    <name type="synonym">Brachydanio rerio</name>
    <dbReference type="NCBI Taxonomy" id="7955"/>
    <lineage>
        <taxon>Eukaryota</taxon>
        <taxon>Metazoa</taxon>
        <taxon>Chordata</taxon>
        <taxon>Craniata</taxon>
        <taxon>Vertebrata</taxon>
        <taxon>Euteleostomi</taxon>
        <taxon>Actinopterygii</taxon>
        <taxon>Neopterygii</taxon>
        <taxon>Teleostei</taxon>
        <taxon>Ostariophysi</taxon>
        <taxon>Cypriniformes</taxon>
        <taxon>Danionidae</taxon>
        <taxon>Danioninae</taxon>
        <taxon>Danio</taxon>
    </lineage>
</organism>
<dbReference type="Pfam" id="PF05104">
    <property type="entry name" value="Rib_recp_KP_reg"/>
    <property type="match status" value="1"/>
</dbReference>
<feature type="compositionally biased region" description="Pro residues" evidence="7">
    <location>
        <begin position="190"/>
        <end position="200"/>
    </location>
</feature>
<dbReference type="OrthoDB" id="5875463at2759"/>
<dbReference type="RefSeq" id="XP_005158944.1">
    <property type="nucleotide sequence ID" value="XM_005158887.4"/>
</dbReference>
<evidence type="ECO:0000259" key="9">
    <source>
        <dbReference type="Pfam" id="PF05104"/>
    </source>
</evidence>
<dbReference type="GO" id="GO:0015031">
    <property type="term" value="P:protein transport"/>
    <property type="evidence" value="ECO:0007669"/>
    <property type="project" value="InterPro"/>
</dbReference>
<evidence type="ECO:0000256" key="8">
    <source>
        <dbReference type="SAM" id="Phobius"/>
    </source>
</evidence>
<feature type="compositionally biased region" description="Low complexity" evidence="7">
    <location>
        <begin position="248"/>
        <end position="263"/>
    </location>
</feature>
<feature type="compositionally biased region" description="Low complexity" evidence="7">
    <location>
        <begin position="138"/>
        <end position="164"/>
    </location>
</feature>
<gene>
    <name evidence="11 12" type="primary">ktn1</name>
    <name evidence="11" type="synonym">cb213</name>
    <name evidence="11" type="synonym">wu:fi20e02</name>
    <name evidence="11" type="synonym">wu:fi27f06</name>
</gene>
<feature type="compositionally biased region" description="Basic and acidic residues" evidence="7">
    <location>
        <begin position="46"/>
        <end position="58"/>
    </location>
</feature>
<dbReference type="PANTHER" id="PTHR18864">
    <property type="entry name" value="KINECTIN"/>
    <property type="match status" value="1"/>
</dbReference>
<feature type="region of interest" description="Disordered" evidence="7">
    <location>
        <begin position="46"/>
        <end position="332"/>
    </location>
</feature>
<feature type="coiled-coil region" evidence="6">
    <location>
        <begin position="985"/>
        <end position="1116"/>
    </location>
</feature>
<feature type="coiled-coil region" evidence="6">
    <location>
        <begin position="456"/>
        <end position="528"/>
    </location>
</feature>
<comment type="subcellular location">
    <subcellularLocation>
        <location evidence="1">Endoplasmic reticulum membrane</location>
        <topology evidence="1">Single-pass membrane protein</topology>
    </subcellularLocation>
</comment>
<evidence type="ECO:0000256" key="4">
    <source>
        <dbReference type="ARBA" id="ARBA00022989"/>
    </source>
</evidence>
<dbReference type="GeneID" id="368207"/>
<dbReference type="InterPro" id="IPR007794">
    <property type="entry name" value="Rib_rcpt_KP"/>
</dbReference>
<keyword evidence="6" id="KW-0175">Coiled coil</keyword>
<feature type="compositionally biased region" description="Basic residues" evidence="7">
    <location>
        <begin position="128"/>
        <end position="137"/>
    </location>
</feature>
<keyword evidence="5 8" id="KW-0472">Membrane</keyword>
<evidence type="ECO:0000256" key="2">
    <source>
        <dbReference type="ARBA" id="ARBA00022692"/>
    </source>
</evidence>
<dbReference type="AlphaFoldDB" id="A0A8M2B5C3"/>
<feature type="region of interest" description="Disordered" evidence="7">
    <location>
        <begin position="1186"/>
        <end position="1205"/>
    </location>
</feature>
<feature type="compositionally biased region" description="Polar residues" evidence="7">
    <location>
        <begin position="296"/>
        <end position="307"/>
    </location>
</feature>
<name>A0A8M2B5C3_DANRE</name>
<feature type="coiled-coil region" evidence="6">
    <location>
        <begin position="391"/>
        <end position="418"/>
    </location>
</feature>
<proteinExistence type="evidence at protein level"/>
<evidence type="ECO:0000256" key="3">
    <source>
        <dbReference type="ARBA" id="ARBA00022824"/>
    </source>
</evidence>
<dbReference type="InterPro" id="IPR024854">
    <property type="entry name" value="Kinectin"/>
</dbReference>
<dbReference type="Proteomes" id="UP000000437">
    <property type="component" value="Chromosome 17"/>
</dbReference>
<dbReference type="GO" id="GO:0005789">
    <property type="term" value="C:endoplasmic reticulum membrane"/>
    <property type="evidence" value="ECO:0007669"/>
    <property type="project" value="UniProtKB-SubCell"/>
</dbReference>
<evidence type="ECO:0000256" key="5">
    <source>
        <dbReference type="ARBA" id="ARBA00023136"/>
    </source>
</evidence>
<feature type="compositionally biased region" description="Basic and acidic residues" evidence="7">
    <location>
        <begin position="212"/>
        <end position="225"/>
    </location>
</feature>
<dbReference type="GO" id="GO:0019894">
    <property type="term" value="F:kinesin binding"/>
    <property type="evidence" value="ECO:0007669"/>
    <property type="project" value="InterPro"/>
</dbReference>
<keyword evidence="13" id="KW-1267">Proteomics identification</keyword>
<feature type="coiled-coil region" evidence="6">
    <location>
        <begin position="561"/>
        <end position="941"/>
    </location>
</feature>
<dbReference type="AGR" id="ZFIN:ZDB-GENE-030408-4"/>
<feature type="compositionally biased region" description="Basic and acidic residues" evidence="7">
    <location>
        <begin position="1189"/>
        <end position="1198"/>
    </location>
</feature>
<dbReference type="GO" id="GO:0007018">
    <property type="term" value="P:microtubule-based movement"/>
    <property type="evidence" value="ECO:0007669"/>
    <property type="project" value="InterPro"/>
</dbReference>
<reference evidence="11" key="1">
    <citation type="submission" date="2025-08" db="UniProtKB">
        <authorList>
            <consortium name="RefSeq"/>
        </authorList>
    </citation>
    <scope>IDENTIFICATION</scope>
    <source>
        <strain evidence="11">Tuebingen</strain>
        <tissue evidence="11">Fibroblasts and whole tissue</tissue>
    </source>
</reference>
<dbReference type="PANTHER" id="PTHR18864:SF1">
    <property type="entry name" value="KINECTIN"/>
    <property type="match status" value="1"/>
</dbReference>